<keyword evidence="1" id="KW-0812">Transmembrane</keyword>
<keyword evidence="1" id="KW-1133">Transmembrane helix</keyword>
<evidence type="ECO:0008006" key="4">
    <source>
        <dbReference type="Google" id="ProtNLM"/>
    </source>
</evidence>
<gene>
    <name evidence="2" type="ORF">IRL76_01640</name>
</gene>
<dbReference type="EMBL" id="CP064654">
    <property type="protein sequence ID" value="QPC99304.1"/>
    <property type="molecule type" value="Genomic_DNA"/>
</dbReference>
<evidence type="ECO:0000313" key="3">
    <source>
        <dbReference type="Proteomes" id="UP000594459"/>
    </source>
</evidence>
<reference evidence="2 3" key="1">
    <citation type="submission" date="2020-11" db="EMBL/GenBank/DDBJ databases">
        <title>The genome sequence of Erythrobacter sp. 6D36.</title>
        <authorList>
            <person name="Liu Y."/>
        </authorList>
    </citation>
    <scope>NUCLEOTIDE SEQUENCE [LARGE SCALE GENOMIC DNA]</scope>
    <source>
        <strain evidence="2 3">6D36</strain>
    </source>
</reference>
<dbReference type="AlphaFoldDB" id="A0A7S8IUQ9"/>
<dbReference type="Proteomes" id="UP000594459">
    <property type="component" value="Chromosome"/>
</dbReference>
<keyword evidence="3" id="KW-1185">Reference proteome</keyword>
<sequence length="69" mass="7703">MAQSDPAKARFWAMQWIRISGVILAVLGAMILAQIVDLPAIVGYIFLFIGALDVFIMPLLLARKWKSDK</sequence>
<keyword evidence="1" id="KW-0472">Membrane</keyword>
<dbReference type="RefSeq" id="WP_200982552.1">
    <property type="nucleotide sequence ID" value="NZ_CP064654.1"/>
</dbReference>
<dbReference type="KEGG" id="qso:IRL76_01640"/>
<feature type="transmembrane region" description="Helical" evidence="1">
    <location>
        <begin position="41"/>
        <end position="62"/>
    </location>
</feature>
<feature type="transmembrane region" description="Helical" evidence="1">
    <location>
        <begin position="16"/>
        <end position="35"/>
    </location>
</feature>
<proteinExistence type="predicted"/>
<protein>
    <recommendedName>
        <fullName evidence="4">DUF2892 domain-containing protein</fullName>
    </recommendedName>
</protein>
<name>A0A7S8IUQ9_9SPHN</name>
<organism evidence="2 3">
    <name type="scientific">Qipengyuania soli</name>
    <dbReference type="NCBI Taxonomy" id="2782568"/>
    <lineage>
        <taxon>Bacteria</taxon>
        <taxon>Pseudomonadati</taxon>
        <taxon>Pseudomonadota</taxon>
        <taxon>Alphaproteobacteria</taxon>
        <taxon>Sphingomonadales</taxon>
        <taxon>Erythrobacteraceae</taxon>
        <taxon>Qipengyuania</taxon>
    </lineage>
</organism>
<accession>A0A7S8IUQ9</accession>
<evidence type="ECO:0000256" key="1">
    <source>
        <dbReference type="SAM" id="Phobius"/>
    </source>
</evidence>
<evidence type="ECO:0000313" key="2">
    <source>
        <dbReference type="EMBL" id="QPC99304.1"/>
    </source>
</evidence>